<name>A0ABW2TV07_9PSEU</name>
<feature type="domain" description="N-acetyltransferase" evidence="1">
    <location>
        <begin position="6"/>
        <end position="161"/>
    </location>
</feature>
<dbReference type="SUPFAM" id="SSF55729">
    <property type="entry name" value="Acyl-CoA N-acyltransferases (Nat)"/>
    <property type="match status" value="2"/>
</dbReference>
<evidence type="ECO:0000259" key="1">
    <source>
        <dbReference type="PROSITE" id="PS51186"/>
    </source>
</evidence>
<dbReference type="Proteomes" id="UP001596512">
    <property type="component" value="Unassembled WGS sequence"/>
</dbReference>
<evidence type="ECO:0000313" key="3">
    <source>
        <dbReference type="Proteomes" id="UP001596512"/>
    </source>
</evidence>
<dbReference type="EC" id="2.3.1.-" evidence="2"/>
<proteinExistence type="predicted"/>
<dbReference type="Pfam" id="PF00583">
    <property type="entry name" value="Acetyltransf_1"/>
    <property type="match status" value="1"/>
</dbReference>
<keyword evidence="3" id="KW-1185">Reference proteome</keyword>
<dbReference type="InterPro" id="IPR016181">
    <property type="entry name" value="Acyl_CoA_acyltransferase"/>
</dbReference>
<keyword evidence="2" id="KW-0012">Acyltransferase</keyword>
<sequence>MLPEGYTERPAALTDAEAVLALVAARNTAAIGFPDYTIEDARNDLDEPGFDRETDSWLVHRPDGTLAGMGWTFRKGTGEQADIDAVSLEPAVVDHLLTRAIARAAAMAAEGGHPACTAGIGVYRADEPLRAAAASFGFTAATTFHRMRVDHADPVEPDPIPGLTLETGPGDEQFRRTAHHILNESFKDHFGWAVKPFDQWQSMLDQDENFDWPQLTVASLDGTPCALLLVNNAFASTDSCGYVADLGVLDWARGKGIARYLLRKAFVADHKAGHTGTILHVDTNNTTPALTLYENVGMRPVLVIDAWRRVVPAQEG</sequence>
<dbReference type="EMBL" id="JBHTEY010000004">
    <property type="protein sequence ID" value="MFC7616626.1"/>
    <property type="molecule type" value="Genomic_DNA"/>
</dbReference>
<dbReference type="CDD" id="cd04301">
    <property type="entry name" value="NAT_SF"/>
    <property type="match status" value="1"/>
</dbReference>
<gene>
    <name evidence="2" type="ORF">ACFQV2_27360</name>
</gene>
<keyword evidence="2" id="KW-0808">Transferase</keyword>
<dbReference type="Gene3D" id="3.40.630.30">
    <property type="match status" value="1"/>
</dbReference>
<protein>
    <submittedName>
        <fullName evidence="2">GNAT family N-acetyltransferase</fullName>
        <ecNumber evidence="2">2.3.1.-</ecNumber>
    </submittedName>
</protein>
<evidence type="ECO:0000313" key="2">
    <source>
        <dbReference type="EMBL" id="MFC7616626.1"/>
    </source>
</evidence>
<organism evidence="2 3">
    <name type="scientific">Actinokineospora soli</name>
    <dbReference type="NCBI Taxonomy" id="1048753"/>
    <lineage>
        <taxon>Bacteria</taxon>
        <taxon>Bacillati</taxon>
        <taxon>Actinomycetota</taxon>
        <taxon>Actinomycetes</taxon>
        <taxon>Pseudonocardiales</taxon>
        <taxon>Pseudonocardiaceae</taxon>
        <taxon>Actinokineospora</taxon>
    </lineage>
</organism>
<feature type="domain" description="N-acetyltransferase" evidence="1">
    <location>
        <begin position="169"/>
        <end position="316"/>
    </location>
</feature>
<dbReference type="PROSITE" id="PS51186">
    <property type="entry name" value="GNAT"/>
    <property type="match status" value="2"/>
</dbReference>
<dbReference type="InterPro" id="IPR000182">
    <property type="entry name" value="GNAT_dom"/>
</dbReference>
<comment type="caution">
    <text evidence="2">The sequence shown here is derived from an EMBL/GenBank/DDBJ whole genome shotgun (WGS) entry which is preliminary data.</text>
</comment>
<reference evidence="3" key="1">
    <citation type="journal article" date="2019" name="Int. J. Syst. Evol. Microbiol.">
        <title>The Global Catalogue of Microorganisms (GCM) 10K type strain sequencing project: providing services to taxonomists for standard genome sequencing and annotation.</title>
        <authorList>
            <consortium name="The Broad Institute Genomics Platform"/>
            <consortium name="The Broad Institute Genome Sequencing Center for Infectious Disease"/>
            <person name="Wu L."/>
            <person name="Ma J."/>
        </authorList>
    </citation>
    <scope>NUCLEOTIDE SEQUENCE [LARGE SCALE GENOMIC DNA]</scope>
    <source>
        <strain evidence="3">JCM 17695</strain>
    </source>
</reference>
<accession>A0ABW2TV07</accession>
<dbReference type="GO" id="GO:0016746">
    <property type="term" value="F:acyltransferase activity"/>
    <property type="evidence" value="ECO:0007669"/>
    <property type="project" value="UniProtKB-KW"/>
</dbReference>